<gene>
    <name evidence="6" type="ORF">D0Y65_038678</name>
</gene>
<dbReference type="Gramene" id="XM_028345431.1">
    <property type="protein sequence ID" value="XP_028201232.1"/>
    <property type="gene ID" value="LOC114385381"/>
</dbReference>
<feature type="compositionally biased region" description="Basic and acidic residues" evidence="4">
    <location>
        <begin position="44"/>
        <end position="59"/>
    </location>
</feature>
<accession>A0A445H5Y4</accession>
<evidence type="ECO:0000256" key="1">
    <source>
        <dbReference type="ARBA" id="ARBA00005921"/>
    </source>
</evidence>
<keyword evidence="7" id="KW-1185">Reference proteome</keyword>
<evidence type="ECO:0000256" key="2">
    <source>
        <dbReference type="ARBA" id="ARBA00023054"/>
    </source>
</evidence>
<comment type="caution">
    <text evidence="6">The sequence shown here is derived from an EMBL/GenBank/DDBJ whole genome shotgun (WGS) entry which is preliminary data.</text>
</comment>
<feature type="compositionally biased region" description="Basic and acidic residues" evidence="4">
    <location>
        <begin position="23"/>
        <end position="33"/>
    </location>
</feature>
<organism evidence="6 7">
    <name type="scientific">Glycine soja</name>
    <name type="common">Wild soybean</name>
    <dbReference type="NCBI Taxonomy" id="3848"/>
    <lineage>
        <taxon>Eukaryota</taxon>
        <taxon>Viridiplantae</taxon>
        <taxon>Streptophyta</taxon>
        <taxon>Embryophyta</taxon>
        <taxon>Tracheophyta</taxon>
        <taxon>Spermatophyta</taxon>
        <taxon>Magnoliopsida</taxon>
        <taxon>eudicotyledons</taxon>
        <taxon>Gunneridae</taxon>
        <taxon>Pentapetalae</taxon>
        <taxon>rosids</taxon>
        <taxon>fabids</taxon>
        <taxon>Fabales</taxon>
        <taxon>Fabaceae</taxon>
        <taxon>Papilionoideae</taxon>
        <taxon>50 kb inversion clade</taxon>
        <taxon>NPAAA clade</taxon>
        <taxon>indigoferoid/millettioid clade</taxon>
        <taxon>Phaseoleae</taxon>
        <taxon>Glycine</taxon>
        <taxon>Glycine subgen. Soja</taxon>
    </lineage>
</organism>
<dbReference type="SMR" id="A0A445H5Y4"/>
<feature type="compositionally biased region" description="Polar residues" evidence="4">
    <location>
        <begin position="60"/>
        <end position="72"/>
    </location>
</feature>
<dbReference type="AlphaFoldDB" id="A0A445H5Y4"/>
<feature type="compositionally biased region" description="Polar residues" evidence="4">
    <location>
        <begin position="343"/>
        <end position="358"/>
    </location>
</feature>
<feature type="compositionally biased region" description="Low complexity" evidence="4">
    <location>
        <begin position="34"/>
        <end position="43"/>
    </location>
</feature>
<reference evidence="6 7" key="1">
    <citation type="submission" date="2018-09" db="EMBL/GenBank/DDBJ databases">
        <title>A high-quality reference genome of wild soybean provides a powerful tool to mine soybean genomes.</title>
        <authorList>
            <person name="Xie M."/>
            <person name="Chung C.Y.L."/>
            <person name="Li M.-W."/>
            <person name="Wong F.-L."/>
            <person name="Chan T.-F."/>
            <person name="Lam H.-M."/>
        </authorList>
    </citation>
    <scope>NUCLEOTIDE SEQUENCE [LARGE SCALE GENOMIC DNA]</scope>
    <source>
        <strain evidence="7">cv. W05</strain>
        <tissue evidence="6">Hypocotyl of etiolated seedlings</tissue>
    </source>
</reference>
<dbReference type="Proteomes" id="UP000289340">
    <property type="component" value="Chromosome 14"/>
</dbReference>
<proteinExistence type="inferred from homology"/>
<dbReference type="InterPro" id="IPR008587">
    <property type="entry name" value="FPP_plant"/>
</dbReference>
<feature type="region of interest" description="Disordered" evidence="4">
    <location>
        <begin position="23"/>
        <end position="117"/>
    </location>
</feature>
<dbReference type="PANTHER" id="PTHR31580">
    <property type="entry name" value="FILAMENT-LIKE PLANT PROTEIN 4"/>
    <property type="match status" value="1"/>
</dbReference>
<keyword evidence="2 3" id="KW-0175">Coiled coil</keyword>
<dbReference type="PANTHER" id="PTHR31580:SF5">
    <property type="entry name" value="FILAMENT-LIKE PLANT PROTEIN 1-RELATED"/>
    <property type="match status" value="1"/>
</dbReference>
<evidence type="ECO:0000256" key="3">
    <source>
        <dbReference type="SAM" id="Coils"/>
    </source>
</evidence>
<name>A0A445H5Y4_GLYSO</name>
<evidence type="ECO:0000256" key="4">
    <source>
        <dbReference type="SAM" id="MobiDB-lite"/>
    </source>
</evidence>
<comment type="similarity">
    <text evidence="1">Belongs to the FPP family.</text>
</comment>
<dbReference type="Pfam" id="PF05911">
    <property type="entry name" value="FPP"/>
    <property type="match status" value="4"/>
</dbReference>
<evidence type="ECO:0000313" key="6">
    <source>
        <dbReference type="EMBL" id="RZB68989.1"/>
    </source>
</evidence>
<feature type="coiled-coil region" evidence="3">
    <location>
        <begin position="459"/>
        <end position="883"/>
    </location>
</feature>
<dbReference type="Gramene" id="XM_028345432.1">
    <property type="protein sequence ID" value="XP_028201233.1"/>
    <property type="gene ID" value="LOC114385381"/>
</dbReference>
<dbReference type="EMBL" id="QZWG01000014">
    <property type="protein sequence ID" value="RZB68988.1"/>
    <property type="molecule type" value="Genomic_DNA"/>
</dbReference>
<feature type="coiled-coil region" evidence="3">
    <location>
        <begin position="206"/>
        <end position="287"/>
    </location>
</feature>
<evidence type="ECO:0000313" key="5">
    <source>
        <dbReference type="EMBL" id="RZB68988.1"/>
    </source>
</evidence>
<feature type="region of interest" description="Disordered" evidence="4">
    <location>
        <begin position="980"/>
        <end position="1009"/>
    </location>
</feature>
<evidence type="ECO:0000313" key="7">
    <source>
        <dbReference type="Proteomes" id="UP000289340"/>
    </source>
</evidence>
<dbReference type="EMBL" id="QZWG01000014">
    <property type="protein sequence ID" value="RZB68989.1"/>
    <property type="molecule type" value="Genomic_DNA"/>
</dbReference>
<sequence>MPFGFEANVRLLDPMMDKKRWLWKRKSSDKSSGETESSGSVSSHSERYSDEQEALKESPTRSNQSPDVTSKATAYAEEVNHSSFINEQLPEEVTSKSVPAAGIASDGSSENDENEENVNIIDVKEGDLNDGLRNMSEKLSAALVNVNAKEDLVKQHAKVAEEAIAGWEKAENEVAVLKKQLDTVILRNSVLEDRVTHLDGALKECVRQLRQTREEQEENIYDAVAKKTQELESAKIKLENKLTELQNKLDASEAKSSSIDFDMCQKVENLERENMALRHEILVQSEDLEVRTIERDLSTQAAETASKQHLESIKKVAKLEAECRRLRSMASRASLANDHKSIAQSSFSVESPTDSQSDSADRLATLETEAKKMNGSEPNKCEPSCLDSWASALIAELDQFKNEKCRQTPSSSVKIDLMDDFLEMERLVALPESKKENMVQELVAINQCINKEISLRVEFEIMNQQMDELKEKLEKVEADKAELEIALMNSEECIEESQHQLRETQEKLEELQRELENAYKSKQRVENHLLDMVAEAETLSVKVEFLEAEVDKERAVSSEIAMKYRDLEEEFERKSAKVDILEVELDKKDLSSEIAMKCRDLEEELERKSAKVDILEAEVAKEKDLSSEIVMKCMDLEEELERKSAEVDILEAELDKKKDLSSEIALKFRDLEKDLERKSAKVNILEAELDKKDMPNEIAMKCKDLKEELESKSTKVDLLEAEVAKERDVSDKIAKKCKDLEEELQRKSAKVELLEAEVAKERDVSDKYAKKCKDLEEELQRKSAKVELLEAEVAKERDVLDKIAKKCKDLEEVLESKSAKVELLDAEVDNERAVSDEISMKCKDLEEKLERKSAKVDLLEEELHKERANSEEIAMKCRELEEELLRSTASSYGEKKIKQEDLALAAGKLAECQKTIASLGNQLKSLATLEDFLIDTASIPASPSLIGQAGGELWKLHSNGTFLPKRDSICSRLADGSSYPSLNKNEETSPLSSSSSTSSPALQNHVSSERSRNGFAKFFSRTKSGIRLEI</sequence>
<feature type="region of interest" description="Disordered" evidence="4">
    <location>
        <begin position="343"/>
        <end position="362"/>
    </location>
</feature>
<protein>
    <submittedName>
        <fullName evidence="5">Filament-like plant protein isoform A</fullName>
    </submittedName>
    <submittedName>
        <fullName evidence="6">Filament-like plant protein isoform B</fullName>
    </submittedName>
</protein>
<feature type="compositionally biased region" description="Low complexity" evidence="4">
    <location>
        <begin position="988"/>
        <end position="1000"/>
    </location>
</feature>